<protein>
    <submittedName>
        <fullName evidence="1">Uncharacterized protein</fullName>
    </submittedName>
</protein>
<reference evidence="2" key="1">
    <citation type="submission" date="2016-11" db="EMBL/GenBank/DDBJ databases">
        <authorList>
            <person name="Varghese N."/>
            <person name="Submissions S."/>
        </authorList>
    </citation>
    <scope>NUCLEOTIDE SEQUENCE [LARGE SCALE GENOMIC DNA]</scope>
    <source>
        <strain evidence="2">DSM 21264</strain>
    </source>
</reference>
<dbReference type="AlphaFoldDB" id="A0A1M5DU20"/>
<accession>A0A1M5DU20</accession>
<dbReference type="EMBL" id="FQUH01000015">
    <property type="protein sequence ID" value="SHF70351.1"/>
    <property type="molecule type" value="Genomic_DNA"/>
</dbReference>
<evidence type="ECO:0000313" key="2">
    <source>
        <dbReference type="Proteomes" id="UP000184159"/>
    </source>
</evidence>
<evidence type="ECO:0000313" key="1">
    <source>
        <dbReference type="EMBL" id="SHF70351.1"/>
    </source>
</evidence>
<dbReference type="Proteomes" id="UP000184159">
    <property type="component" value="Unassembled WGS sequence"/>
</dbReference>
<gene>
    <name evidence="1" type="ORF">SAMN02745781_02971</name>
</gene>
<organism evidence="1 2">
    <name type="scientific">Vibrio gazogenes DSM 21264 = NBRC 103151</name>
    <dbReference type="NCBI Taxonomy" id="1123492"/>
    <lineage>
        <taxon>Bacteria</taxon>
        <taxon>Pseudomonadati</taxon>
        <taxon>Pseudomonadota</taxon>
        <taxon>Gammaproteobacteria</taxon>
        <taxon>Vibrionales</taxon>
        <taxon>Vibrionaceae</taxon>
        <taxon>Vibrio</taxon>
    </lineage>
</organism>
<name>A0A1M5DU20_VIBGA</name>
<keyword evidence="2" id="KW-1185">Reference proteome</keyword>
<proteinExistence type="predicted"/>
<sequence>MPFAQERVAFLSLERERYFAAFFLMKRTHNVANKLLLAF</sequence>